<evidence type="ECO:0000256" key="2">
    <source>
        <dbReference type="SAM" id="Phobius"/>
    </source>
</evidence>
<proteinExistence type="predicted"/>
<dbReference type="InterPro" id="IPR055354">
    <property type="entry name" value="DUF7507"/>
</dbReference>
<reference evidence="6 7" key="1">
    <citation type="submission" date="2017-11" db="EMBL/GenBank/DDBJ databases">
        <title>Genomic Encyclopedia of Archaeal and Bacterial Type Strains, Phase II (KMG-II): From Individual Species to Whole Genera.</title>
        <authorList>
            <person name="Goeker M."/>
        </authorList>
    </citation>
    <scope>NUCLEOTIDE SEQUENCE [LARGE SCALE GENOMIC DNA]</scope>
    <source>
        <strain evidence="6 7">DSM 27393</strain>
    </source>
</reference>
<dbReference type="InterPro" id="IPR047589">
    <property type="entry name" value="DUF11_rpt"/>
</dbReference>
<sequence length="2094" mass="218156">MRRGSRGWLAAVVTVVLGATAALAGAAPANAAPVYQIAGRWTTTPPATVGKGAVLTAEWRVNVNDDAPAPSNEPVDNVDFTVTLQSGLFRTLPDACLTTAGLDPVSSISADGRTLVCNLGTQPEGSAHLVQTAVVADGRTGDQLGATGTVEGGSAQLPNVRIQNTFGMDMYWGTPTPSRVLVAPSTTEFDFEWTLYLDRGSDDGPQTVSYNLSIPVESGQPLAIGTLQGGCAPYRSTAVADGHPYTEWPARPDQSAPFVEQCDLVKTGPNTFRLTLTGIDYSQVLVPTRDSAGNAIPPARVAIATGSIWFRLNGHTTVTRADLTASAPVYVSVTGARDTDLVGNNTAGKPLPLVGGWSSHWDRSFTQSGGVPLDNTYRVAQGTVVATRLADATGQNPENPGTMVRQNCTVLDTLYVTYEDHDVSWSLPRQPETTMPANRYVVEWYTGNDPRVTRTSALYDPDAFDCDIATGWTRSEPDTPAERAAVKAVRITFTNAQVEGYMVRHEVTQRIRPATPIGMDVWTWHNHSTNGNWIDPTDARNETPVPGARYDYTTAYRDVLHVITVEPDIRKAVDREVVRPGIPATYTLTYSANGTGIVPATADDFVIRDVLPVGMTYVTGSATPAPTIATDAQGRQVLRWEIDGVPTNAPQTLQYQAVANNAVTPGQTLTNVVTSSVEGYTSEPAQAEVTVSTAGTTLIGKTTDQWFIANPDGSGDGDGSWTVTIRSQDPLPQAFTDTIDILPYNGDGRGTDYVGTYRVTSVAAPGSTVYYTTKDPATLNDDPGNTVNGTAPGSIAGNTSDWSTTPVANPTAIRVIGPSLASGTSRQFRVNITTDGADPGDVWVNRAQARTGHTQLVMRTSEPLTMGTYYSVSLKKYVQDAQGVWHDANDAADFPAFRPGDTVPYRVVVTNTGQGTLNDLVITDDQQPELGAFEVDTLEPGEENAFTHEYEITLPANAPDQLVNTACVNVTEQPADAEDPVQESCDPAGIRMDGDPDHEKSLISATPIGDGQWEVVFGLDVVNTLTAPTSYRLEDTLHFTDQATITSATVTESPAGVTLATPAWNGGSNVLIAAGVPLLGTDDVGYTAHHYEVTVIADVPLQLEGAGAATDDPTRCPADGDDSDRAFNNTSALTDVQGEVEVDQKCAEIPSIDIEKSVAEGPTPNGDGTWTVLYDVVATNSGSFEGAYEMRDRMTPTGDITVGSREVVTTPAGVTASPTWTGLGPVGAPENVIATGVILPAGGTHTYQIEVVIGVDSADGAPVVTSCDDPGTGGLANSAEIEHNDLTDSDDACITIAFITVEKTISEGPTPNGDGTFSITYDIVAENIGADAGEYFVTDRLQYGEGIDIVSAEVTETPDGVVANADWTGTGPQQDSPENLIADGIGLAAGGTHTYQVEVSVEMDEETIDPAALECPAPGEAGALANSTSLNHNGIVAIDDVCASLPLIGVDKTISAGPTGNGDGTWTITYDLVATNAGEAAGDYDVVDRLQYGDGIVIESADVITLPGGVADPATWTGQGAEGADENVVATDIPLAPAASHTYQVQTVVSLDRDVATPTSLACPAPGDSGGLANSVELTHNGETFDDDVCAPLPFIEIDKSLSGAVVPVDGEDGVYDVTYEVTVTNSGPGAGEYDLVDELAPGEGVEIVGIQNVTTDAADPVPMNPGFDGVDDTLIVDDQPIAAAPTAPVVHTYLVTVRYSADLSEVELPVGDACTTPEGTVAGGLDNVATVDWNGIEDSDDECVRPGKPSLDKQLVSATPIGNGQWNVIYDLIVGNVGQEQTTYKLDDEFLFAEAVTVADVTVTGPEGVTISDTFDGADDQRIATDIAIAGLDDDGYAPHVYRVTVTANVPLQFDEPAGDGTGSPDCTVPSGSNGLRQGLNNAATLTDETGGEITDTDCAPLPEFDIEKSVVGSPVKQSGGAYTVSYEITVTNLGDVAGEYTVTDRLRFGAGIAVRSEDVTATPAGVTAAAGWTGRGSVGSTENVIAAGVALAAGAEHVYTVQVVAAVTAAAADATTYQCPAPGSDQPGGFANTAGLAHNDLTAAAEACATPERPGIATTGGTLPSGLLLVALLALFGGMGVLVVRRMRKDAA</sequence>
<organism evidence="6 7">
    <name type="scientific">Diaminobutyricimonas aerilata</name>
    <dbReference type="NCBI Taxonomy" id="1162967"/>
    <lineage>
        <taxon>Bacteria</taxon>
        <taxon>Bacillati</taxon>
        <taxon>Actinomycetota</taxon>
        <taxon>Actinomycetes</taxon>
        <taxon>Micrococcales</taxon>
        <taxon>Microbacteriaceae</taxon>
        <taxon>Diaminobutyricimonas</taxon>
    </lineage>
</organism>
<keyword evidence="2" id="KW-0812">Transmembrane</keyword>
<keyword evidence="2" id="KW-0472">Membrane</keyword>
<gene>
    <name evidence="6" type="ORF">CLV46_0160</name>
</gene>
<keyword evidence="3" id="KW-0732">Signal</keyword>
<name>A0A2M9CFJ0_9MICO</name>
<evidence type="ECO:0000259" key="5">
    <source>
        <dbReference type="Pfam" id="PF24346"/>
    </source>
</evidence>
<evidence type="ECO:0000256" key="1">
    <source>
        <dbReference type="SAM" id="MobiDB-lite"/>
    </source>
</evidence>
<keyword evidence="2" id="KW-1133">Transmembrane helix</keyword>
<feature type="region of interest" description="Disordered" evidence="1">
    <location>
        <begin position="1856"/>
        <end position="1880"/>
    </location>
</feature>
<feature type="transmembrane region" description="Helical" evidence="2">
    <location>
        <begin position="2065"/>
        <end position="2086"/>
    </location>
</feature>
<dbReference type="InterPro" id="IPR001434">
    <property type="entry name" value="OmcB-like_DUF11"/>
</dbReference>
<evidence type="ECO:0000256" key="3">
    <source>
        <dbReference type="SAM" id="SignalP"/>
    </source>
</evidence>
<evidence type="ECO:0000313" key="7">
    <source>
        <dbReference type="Proteomes" id="UP000228758"/>
    </source>
</evidence>
<dbReference type="EMBL" id="PGFF01000001">
    <property type="protein sequence ID" value="PJJ70638.1"/>
    <property type="molecule type" value="Genomic_DNA"/>
</dbReference>
<evidence type="ECO:0000259" key="4">
    <source>
        <dbReference type="Pfam" id="PF01345"/>
    </source>
</evidence>
<feature type="domain" description="DUF7507" evidence="5">
    <location>
        <begin position="896"/>
        <end position="974"/>
    </location>
</feature>
<dbReference type="NCBIfam" id="TIGR01451">
    <property type="entry name" value="B_ant_repeat"/>
    <property type="match status" value="2"/>
</dbReference>
<evidence type="ECO:0000313" key="6">
    <source>
        <dbReference type="EMBL" id="PJJ70638.1"/>
    </source>
</evidence>
<dbReference type="Pfam" id="PF24346">
    <property type="entry name" value="DUF7507"/>
    <property type="match status" value="1"/>
</dbReference>
<dbReference type="RefSeq" id="WP_170028513.1">
    <property type="nucleotide sequence ID" value="NZ_PGFF01000001.1"/>
</dbReference>
<feature type="domain" description="DUF11" evidence="4">
    <location>
        <begin position="569"/>
        <end position="677"/>
    </location>
</feature>
<comment type="caution">
    <text evidence="6">The sequence shown here is derived from an EMBL/GenBank/DDBJ whole genome shotgun (WGS) entry which is preliminary data.</text>
</comment>
<feature type="compositionally biased region" description="Polar residues" evidence="1">
    <location>
        <begin position="1871"/>
        <end position="1880"/>
    </location>
</feature>
<dbReference type="Pfam" id="PF01345">
    <property type="entry name" value="DUF11"/>
    <property type="match status" value="1"/>
</dbReference>
<keyword evidence="7" id="KW-1185">Reference proteome</keyword>
<accession>A0A2M9CFJ0</accession>
<feature type="chain" id="PRO_5014954977" evidence="3">
    <location>
        <begin position="32"/>
        <end position="2094"/>
    </location>
</feature>
<feature type="signal peptide" evidence="3">
    <location>
        <begin position="1"/>
        <end position="31"/>
    </location>
</feature>
<dbReference type="Proteomes" id="UP000228758">
    <property type="component" value="Unassembled WGS sequence"/>
</dbReference>
<protein>
    <submittedName>
        <fullName evidence="6">Putative repeat protein (TIGR01451 family)</fullName>
    </submittedName>
</protein>